<name>A0ACB9UNK2_9CETA</name>
<gene>
    <name evidence="1" type="ORF">MJG53_012500</name>
</gene>
<protein>
    <submittedName>
        <fullName evidence="1">Uncharacterized protein</fullName>
    </submittedName>
</protein>
<accession>A0ACB9UNK2</accession>
<reference evidence="1" key="1">
    <citation type="submission" date="2022-03" db="EMBL/GenBank/DDBJ databases">
        <title>Genomic analyses of argali, domestic sheep and their hybrids provide insights into chromosomal evolution, heterosis and genetic basis of agronomic traits.</title>
        <authorList>
            <person name="Li M."/>
        </authorList>
    </citation>
    <scope>NUCLEOTIDE SEQUENCE</scope>
    <source>
        <strain evidence="1">F1 hybrid</strain>
    </source>
</reference>
<dbReference type="Proteomes" id="UP001057279">
    <property type="component" value="Linkage Group LG14"/>
</dbReference>
<proteinExistence type="predicted"/>
<keyword evidence="2" id="KW-1185">Reference proteome</keyword>
<sequence length="323" mass="36054">MVGLVPKDGVFLCSSPLIFPRCELSAHHVLIMGRVATETPITIQEVLEEPLVPVLEQLSRAEPPGHTSPKELSSRTSEASCREKPQNWTRTDSVTPAVKASQRTKCDCSCLKIALDWTVYRHHCLLAASVVWFVPKPETQAVRGVGLIQKSFTCSDCWVTLSEDSSQYPPNCKDIPLCSWEHNAFSGPGWIPEGGRMCEKNSLSKITLLQNLFSLTSFWTMKFTSGFDSQLSQLSIIRRKKSCNRRVSFLLCEEAAPVRVAFPAGHPRNTFTPQLHVVSFKPLSFARAPAQLNLLRKRPLTDGTQEQPAIQITVLFPRIVRSP</sequence>
<dbReference type="EMBL" id="CM043039">
    <property type="protein sequence ID" value="KAI4574324.1"/>
    <property type="molecule type" value="Genomic_DNA"/>
</dbReference>
<evidence type="ECO:0000313" key="1">
    <source>
        <dbReference type="EMBL" id="KAI4574324.1"/>
    </source>
</evidence>
<evidence type="ECO:0000313" key="2">
    <source>
        <dbReference type="Proteomes" id="UP001057279"/>
    </source>
</evidence>
<comment type="caution">
    <text evidence="1">The sequence shown here is derived from an EMBL/GenBank/DDBJ whole genome shotgun (WGS) entry which is preliminary data.</text>
</comment>
<organism evidence="1 2">
    <name type="scientific">Ovis ammon polii x Ovis aries</name>
    <dbReference type="NCBI Taxonomy" id="2918886"/>
    <lineage>
        <taxon>Eukaryota</taxon>
        <taxon>Metazoa</taxon>
        <taxon>Chordata</taxon>
        <taxon>Craniata</taxon>
        <taxon>Vertebrata</taxon>
        <taxon>Euteleostomi</taxon>
        <taxon>Mammalia</taxon>
        <taxon>Eutheria</taxon>
        <taxon>Laurasiatheria</taxon>
        <taxon>Artiodactyla</taxon>
        <taxon>Ruminantia</taxon>
        <taxon>Pecora</taxon>
        <taxon>Bovidae</taxon>
        <taxon>Caprinae</taxon>
        <taxon>Ovis</taxon>
    </lineage>
</organism>